<name>A0A9P8Q9U9_WICPI</name>
<organism evidence="1 2">
    <name type="scientific">Wickerhamomyces pijperi</name>
    <name type="common">Yeast</name>
    <name type="synonym">Pichia pijperi</name>
    <dbReference type="NCBI Taxonomy" id="599730"/>
    <lineage>
        <taxon>Eukaryota</taxon>
        <taxon>Fungi</taxon>
        <taxon>Dikarya</taxon>
        <taxon>Ascomycota</taxon>
        <taxon>Saccharomycotina</taxon>
        <taxon>Saccharomycetes</taxon>
        <taxon>Phaffomycetales</taxon>
        <taxon>Wickerhamomycetaceae</taxon>
        <taxon>Wickerhamomyces</taxon>
    </lineage>
</organism>
<dbReference type="Proteomes" id="UP000774326">
    <property type="component" value="Unassembled WGS sequence"/>
</dbReference>
<protein>
    <submittedName>
        <fullName evidence="1">Uncharacterized protein</fullName>
    </submittedName>
</protein>
<proteinExistence type="predicted"/>
<sequence>MGTNGYSPQNRRFKNSPCIEDKISFYSSTSDSRVGNGSRDPWIDGCLICEGGEVLDLERFLMLRDVVALFFESLFITALGFKLSDLQSSNPHVLSSSSSSSSRRCNRFSAFLVFCLTLASACD</sequence>
<evidence type="ECO:0000313" key="1">
    <source>
        <dbReference type="EMBL" id="KAH3685544.1"/>
    </source>
</evidence>
<keyword evidence="2" id="KW-1185">Reference proteome</keyword>
<reference evidence="1" key="2">
    <citation type="submission" date="2021-01" db="EMBL/GenBank/DDBJ databases">
        <authorList>
            <person name="Schikora-Tamarit M.A."/>
        </authorList>
    </citation>
    <scope>NUCLEOTIDE SEQUENCE</scope>
    <source>
        <strain evidence="1">CBS2887</strain>
    </source>
</reference>
<accession>A0A9P8Q9U9</accession>
<dbReference type="AlphaFoldDB" id="A0A9P8Q9U9"/>
<comment type="caution">
    <text evidence="1">The sequence shown here is derived from an EMBL/GenBank/DDBJ whole genome shotgun (WGS) entry which is preliminary data.</text>
</comment>
<evidence type="ECO:0000313" key="2">
    <source>
        <dbReference type="Proteomes" id="UP000774326"/>
    </source>
</evidence>
<dbReference type="EMBL" id="JAEUBG010001919">
    <property type="protein sequence ID" value="KAH3685544.1"/>
    <property type="molecule type" value="Genomic_DNA"/>
</dbReference>
<gene>
    <name evidence="1" type="ORF">WICPIJ_003470</name>
</gene>
<reference evidence="1" key="1">
    <citation type="journal article" date="2021" name="Open Biol.">
        <title>Shared evolutionary footprints suggest mitochondrial oxidative damage underlies multiple complex I losses in fungi.</title>
        <authorList>
            <person name="Schikora-Tamarit M.A."/>
            <person name="Marcet-Houben M."/>
            <person name="Nosek J."/>
            <person name="Gabaldon T."/>
        </authorList>
    </citation>
    <scope>NUCLEOTIDE SEQUENCE</scope>
    <source>
        <strain evidence="1">CBS2887</strain>
    </source>
</reference>